<feature type="region of interest" description="Disordered" evidence="1">
    <location>
        <begin position="50"/>
        <end position="82"/>
    </location>
</feature>
<dbReference type="AlphaFoldDB" id="W4FG83"/>
<dbReference type="EMBL" id="KI913225">
    <property type="protein sequence ID" value="ETV65743.1"/>
    <property type="molecule type" value="Genomic_DNA"/>
</dbReference>
<reference evidence="2" key="1">
    <citation type="submission" date="2013-12" db="EMBL/GenBank/DDBJ databases">
        <title>The Genome Sequence of Aphanomyces astaci APO3.</title>
        <authorList>
            <consortium name="The Broad Institute Genomics Platform"/>
            <person name="Russ C."/>
            <person name="Tyler B."/>
            <person name="van West P."/>
            <person name="Dieguez-Uribeondo J."/>
            <person name="Young S.K."/>
            <person name="Zeng Q."/>
            <person name="Gargeya S."/>
            <person name="Fitzgerald M."/>
            <person name="Abouelleil A."/>
            <person name="Alvarado L."/>
            <person name="Chapman S.B."/>
            <person name="Gainer-Dewar J."/>
            <person name="Goldberg J."/>
            <person name="Griggs A."/>
            <person name="Gujja S."/>
            <person name="Hansen M."/>
            <person name="Howarth C."/>
            <person name="Imamovic A."/>
            <person name="Ireland A."/>
            <person name="Larimer J."/>
            <person name="McCowan C."/>
            <person name="Murphy C."/>
            <person name="Pearson M."/>
            <person name="Poon T.W."/>
            <person name="Priest M."/>
            <person name="Roberts A."/>
            <person name="Saif S."/>
            <person name="Shea T."/>
            <person name="Sykes S."/>
            <person name="Wortman J."/>
            <person name="Nusbaum C."/>
            <person name="Birren B."/>
        </authorList>
    </citation>
    <scope>NUCLEOTIDE SEQUENCE [LARGE SCALE GENOMIC DNA]</scope>
    <source>
        <strain evidence="2">APO3</strain>
    </source>
</reference>
<sequence length="107" mass="11641">MVTVARSVCNHDTTQRGHQLRECGLTTTQNSKEPSLLLGESQHAVEVHVGYGGNCGDDDNSDNDNYGDSDDDNCDDSDLRTDTPTRVIQTVIEEGDKTTSPVTTRTI</sequence>
<dbReference type="GeneID" id="20819624"/>
<dbReference type="VEuPathDB" id="FungiDB:H257_17628"/>
<proteinExistence type="predicted"/>
<organism evidence="2">
    <name type="scientific">Aphanomyces astaci</name>
    <name type="common">Crayfish plague agent</name>
    <dbReference type="NCBI Taxonomy" id="112090"/>
    <lineage>
        <taxon>Eukaryota</taxon>
        <taxon>Sar</taxon>
        <taxon>Stramenopiles</taxon>
        <taxon>Oomycota</taxon>
        <taxon>Saprolegniomycetes</taxon>
        <taxon>Saprolegniales</taxon>
        <taxon>Verrucalvaceae</taxon>
        <taxon>Aphanomyces</taxon>
    </lineage>
</organism>
<evidence type="ECO:0000313" key="2">
    <source>
        <dbReference type="EMBL" id="ETV65743.1"/>
    </source>
</evidence>
<evidence type="ECO:0000256" key="1">
    <source>
        <dbReference type="SAM" id="MobiDB-lite"/>
    </source>
</evidence>
<feature type="compositionally biased region" description="Acidic residues" evidence="1">
    <location>
        <begin position="56"/>
        <end position="76"/>
    </location>
</feature>
<gene>
    <name evidence="2" type="ORF">H257_17628</name>
</gene>
<protein>
    <submittedName>
        <fullName evidence="2">Uncharacterized protein</fullName>
    </submittedName>
</protein>
<accession>W4FG83</accession>
<name>W4FG83_APHAT</name>
<feature type="region of interest" description="Disordered" evidence="1">
    <location>
        <begin position="1"/>
        <end position="28"/>
    </location>
</feature>
<dbReference type="RefSeq" id="XP_009844795.1">
    <property type="nucleotide sequence ID" value="XM_009846493.1"/>
</dbReference>